<dbReference type="AlphaFoldDB" id="A0A6P1T109"/>
<proteinExistence type="predicted"/>
<reference evidence="1 2" key="1">
    <citation type="submission" date="2019-12" db="EMBL/GenBank/DDBJ databases">
        <title>Complete genome sequence of Algicella marina strain 9Alg 56(T) isolated from the red alga Tichocarpus crinitus.</title>
        <authorList>
            <person name="Kim S.-G."/>
            <person name="Nedashkovskaya O.I."/>
        </authorList>
    </citation>
    <scope>NUCLEOTIDE SEQUENCE [LARGE SCALE GENOMIC DNA]</scope>
    <source>
        <strain evidence="1 2">9Alg 56</strain>
    </source>
</reference>
<dbReference type="KEGG" id="amaq:GO499_09705"/>
<dbReference type="PANTHER" id="PTHR30528:SF0">
    <property type="entry name" value="CYTOPLASMIC PROTEIN"/>
    <property type="match status" value="1"/>
</dbReference>
<dbReference type="Pfam" id="PF06224">
    <property type="entry name" value="AlkZ-like"/>
    <property type="match status" value="1"/>
</dbReference>
<sequence length="398" mass="45648">MNRPVLDNQRARRLFLDRHLLLRPTGGTGRGADLEGVLDKLGFVQVDSINTLARAHDLILWSRRGQYRPRALEHLVARDRSAFEHWTHDAAIIPMQFYPMWRLKFSREEARARERWPAWRRDGWEDEIDSVLRHISDTGPACSLDVGTDEQKTSSGWWDWHPSKTALEFLWRSGQLAICHRRGFRKFYDLADRVIPAERLHQRLDEEEIIHRAMSHALYRLGFGTSGELAAFFDIATKSEAKAWCAAQLAAGGIIEVDIELADGSRRRSFTTVETLDSAASQPDPSSRIRLLSPFDPALRDRARTERLFGFHYRIEIFVPEAKRKYGYYIFPVLQGDRLIGRLDTSRKGSTLLVRAFWPEAGVRMAKARIAGLEAELERVRAIAGVDGVAFSDDWLRA</sequence>
<accession>A0A6P1T109</accession>
<dbReference type="RefSeq" id="WP_161862006.1">
    <property type="nucleotide sequence ID" value="NZ_CP046620.1"/>
</dbReference>
<protein>
    <submittedName>
        <fullName evidence="1">Winged helix-turn-helix domain-containing protein</fullName>
    </submittedName>
</protein>
<evidence type="ECO:0000313" key="2">
    <source>
        <dbReference type="Proteomes" id="UP000464495"/>
    </source>
</evidence>
<evidence type="ECO:0000313" key="1">
    <source>
        <dbReference type="EMBL" id="QHQ35445.1"/>
    </source>
</evidence>
<dbReference type="Proteomes" id="UP000464495">
    <property type="component" value="Chromosome"/>
</dbReference>
<gene>
    <name evidence="1" type="ORF">GO499_09705</name>
</gene>
<dbReference type="PANTHER" id="PTHR30528">
    <property type="entry name" value="CYTOPLASMIC PROTEIN"/>
    <property type="match status" value="1"/>
</dbReference>
<organism evidence="1 2">
    <name type="scientific">Algicella marina</name>
    <dbReference type="NCBI Taxonomy" id="2683284"/>
    <lineage>
        <taxon>Bacteria</taxon>
        <taxon>Pseudomonadati</taxon>
        <taxon>Pseudomonadota</taxon>
        <taxon>Alphaproteobacteria</taxon>
        <taxon>Rhodobacterales</taxon>
        <taxon>Paracoccaceae</taxon>
        <taxon>Algicella</taxon>
    </lineage>
</organism>
<name>A0A6P1T109_9RHOB</name>
<keyword evidence="2" id="KW-1185">Reference proteome</keyword>
<dbReference type="InterPro" id="IPR009351">
    <property type="entry name" value="AlkZ-like"/>
</dbReference>
<dbReference type="EMBL" id="CP046620">
    <property type="protein sequence ID" value="QHQ35445.1"/>
    <property type="molecule type" value="Genomic_DNA"/>
</dbReference>